<name>A0AAX1J3Z9_9MYCO</name>
<reference evidence="1 3" key="1">
    <citation type="journal article" date="2019" name="Emerg. Microbes Infect.">
        <title>Comprehensive subspecies identification of 175 nontuberculous mycobacteria species based on 7547 genomic profiles.</title>
        <authorList>
            <person name="Matsumoto Y."/>
            <person name="Kinjo T."/>
            <person name="Motooka D."/>
            <person name="Nabeya D."/>
            <person name="Jung N."/>
            <person name="Uechi K."/>
            <person name="Horii T."/>
            <person name="Iida T."/>
            <person name="Fujita J."/>
            <person name="Nakamura S."/>
        </authorList>
    </citation>
    <scope>NUCLEOTIDE SEQUENCE [LARGE SCALE GENOMIC DNA]</scope>
    <source>
        <strain evidence="1 3">JCM 13573</strain>
    </source>
</reference>
<dbReference type="Proteomes" id="UP000465306">
    <property type="component" value="Unassembled WGS sequence"/>
</dbReference>
<reference evidence="1" key="2">
    <citation type="submission" date="2020-02" db="EMBL/GenBank/DDBJ databases">
        <authorList>
            <person name="Matsumoto Y."/>
            <person name="Kinjo T."/>
            <person name="Motooka D."/>
            <person name="Nabeya D."/>
            <person name="Jung N."/>
            <person name="Uechi K."/>
            <person name="Horii T."/>
            <person name="Iida T."/>
            <person name="Fujita J."/>
            <person name="Nakamura S."/>
        </authorList>
    </citation>
    <scope>NUCLEOTIDE SEQUENCE</scope>
    <source>
        <strain evidence="1">JCM 13573</strain>
    </source>
</reference>
<dbReference type="EMBL" id="CP065047">
    <property type="protein sequence ID" value="QPI36193.1"/>
    <property type="molecule type" value="Genomic_DNA"/>
</dbReference>
<evidence type="ECO:0000313" key="4">
    <source>
        <dbReference type="Proteomes" id="UP000663583"/>
    </source>
</evidence>
<keyword evidence="3" id="KW-1185">Reference proteome</keyword>
<evidence type="ECO:0000313" key="1">
    <source>
        <dbReference type="EMBL" id="GFG67924.1"/>
    </source>
</evidence>
<dbReference type="Proteomes" id="UP000663583">
    <property type="component" value="Chromosome"/>
</dbReference>
<proteinExistence type="predicted"/>
<accession>A0AAX1J3Z9</accession>
<reference evidence="2" key="3">
    <citation type="submission" date="2020-11" db="EMBL/GenBank/DDBJ databases">
        <title>Intraspecies plasmid and genomic variation of Mycobacterium kubicae revealed by the complete genome sequences of two clinical isolates.</title>
        <authorList>
            <person name="Hendrix J.R."/>
            <person name="Epperson L.E."/>
            <person name="Honda J.R."/>
            <person name="Strong M."/>
        </authorList>
    </citation>
    <scope>NUCLEOTIDE SEQUENCE</scope>
    <source>
        <strain evidence="2">JCM 13573</strain>
    </source>
</reference>
<organism evidence="2 4">
    <name type="scientific">Mycobacterium kubicae</name>
    <dbReference type="NCBI Taxonomy" id="120959"/>
    <lineage>
        <taxon>Bacteria</taxon>
        <taxon>Bacillati</taxon>
        <taxon>Actinomycetota</taxon>
        <taxon>Actinomycetes</taxon>
        <taxon>Mycobacteriales</taxon>
        <taxon>Mycobacteriaceae</taxon>
        <taxon>Mycobacterium</taxon>
        <taxon>Mycobacterium simiae complex</taxon>
    </lineage>
</organism>
<dbReference type="RefSeq" id="WP_085075180.1">
    <property type="nucleotide sequence ID" value="NZ_BLKU01000005.1"/>
</dbReference>
<dbReference type="EMBL" id="BLKU01000005">
    <property type="protein sequence ID" value="GFG67924.1"/>
    <property type="molecule type" value="Genomic_DNA"/>
</dbReference>
<gene>
    <name evidence="2" type="ORF">I2456_16760</name>
    <name evidence="1" type="ORF">MKUB_54140</name>
</gene>
<protein>
    <submittedName>
        <fullName evidence="2">Uncharacterized protein</fullName>
    </submittedName>
</protein>
<evidence type="ECO:0000313" key="2">
    <source>
        <dbReference type="EMBL" id="QPI36193.1"/>
    </source>
</evidence>
<dbReference type="KEGG" id="mku:I2456_16760"/>
<evidence type="ECO:0000313" key="3">
    <source>
        <dbReference type="Proteomes" id="UP000465306"/>
    </source>
</evidence>
<sequence length="673" mass="75804">MGFRIQRRAKDGVFYEGWDEYLKDRNEGSGDRSLCRLLKINTQGLRDLMAKPADEIALSTEKELDVARSAGKDTMALEQEYRQDLNNAARVRRRAAFPWITPVLGTGCLSASDHANAGDIAAVPEQLAACAKQWGKLYKGGDETAKIVFDFAASLVKSRVSLPRTISLPAYESLDTDPKRSEPRPEKTLAARAALAAALLTRLFHRTAALSNQPIGHWHVASSLSDDYEFRDIERQLVEPLAKNLQIFVQLAEKREDLCFLARYLEQITLQIERDFQVVSIADAQLLTEITWHLMTRDTERYAGWSDLLFLIGLKSREYHPDRPLPFLTNLVDADGLISWLTDGLWRNTRNSWESREGPGSESDRDNFYNVVAELMSKQAKLDEDHRESPHSDQFPPGVAYVTSFDLELEMALHALRETFVQVAPFEVWRGAGPARRASLAWFYRIVNAPVDGAEPSLEALTEAGNWSLLRENALRQGNSPLWGLPVVVRLTGCPLAQLPAIGVDTETKAILHQVAQFPRGTYSVGHAALLDEHTGLHHWTAELRESVRLPRELVGNRVTRHDTSNLDRRFWMLLGVQIRDDAVRHRVAALVAAESIRGDIPEAEFETPWTGVVVNRRSEPAQRDIFQWQGLDVVSADHSEVVKALRHYTLHLLDPLSRPVDDENCRLGKDDA</sequence>
<dbReference type="AlphaFoldDB" id="A0AAX1J3Z9"/>